<dbReference type="Pfam" id="PF00702">
    <property type="entry name" value="Hydrolase"/>
    <property type="match status" value="1"/>
</dbReference>
<dbReference type="CDD" id="cd07526">
    <property type="entry name" value="HAD_BPGM_like"/>
    <property type="match status" value="1"/>
</dbReference>
<evidence type="ECO:0000256" key="3">
    <source>
        <dbReference type="ARBA" id="ARBA00022723"/>
    </source>
</evidence>
<dbReference type="SFLD" id="SFLDG01135">
    <property type="entry name" value="C1.5.6:_HAD__Beta-PGM__Phospha"/>
    <property type="match status" value="1"/>
</dbReference>
<dbReference type="EMBL" id="FWFR01000003">
    <property type="protein sequence ID" value="SLN74317.1"/>
    <property type="molecule type" value="Genomic_DNA"/>
</dbReference>
<dbReference type="SFLD" id="SFLDG01129">
    <property type="entry name" value="C1.5:_HAD__Beta-PGM__Phosphata"/>
    <property type="match status" value="1"/>
</dbReference>
<evidence type="ECO:0000313" key="5">
    <source>
        <dbReference type="EMBL" id="SLN74317.1"/>
    </source>
</evidence>
<name>A0A1Y5TVY7_9PROT</name>
<dbReference type="PANTHER" id="PTHR46193:SF10">
    <property type="entry name" value="6-PHOSPHOGLUCONATE PHOSPHATASE"/>
    <property type="match status" value="1"/>
</dbReference>
<evidence type="ECO:0000256" key="4">
    <source>
        <dbReference type="ARBA" id="ARBA00022842"/>
    </source>
</evidence>
<dbReference type="OrthoDB" id="9797743at2"/>
<dbReference type="AlphaFoldDB" id="A0A1Y5TVY7"/>
<reference evidence="5 6" key="1">
    <citation type="submission" date="2017-03" db="EMBL/GenBank/DDBJ databases">
        <authorList>
            <person name="Afonso C.L."/>
            <person name="Miller P.J."/>
            <person name="Scott M.A."/>
            <person name="Spackman E."/>
            <person name="Goraichik I."/>
            <person name="Dimitrov K.M."/>
            <person name="Suarez D.L."/>
            <person name="Swayne D.E."/>
        </authorList>
    </citation>
    <scope>NUCLEOTIDE SEQUENCE [LARGE SCALE GENOMIC DNA]</scope>
    <source>
        <strain evidence="5 6">CECT 7691</strain>
    </source>
</reference>
<dbReference type="InterPro" id="IPR051600">
    <property type="entry name" value="Beta-PGM-like"/>
</dbReference>
<dbReference type="SUPFAM" id="SSF56784">
    <property type="entry name" value="HAD-like"/>
    <property type="match status" value="1"/>
</dbReference>
<dbReference type="Gene3D" id="3.40.50.1000">
    <property type="entry name" value="HAD superfamily/HAD-like"/>
    <property type="match status" value="1"/>
</dbReference>
<proteinExistence type="inferred from homology"/>
<keyword evidence="3" id="KW-0479">Metal-binding</keyword>
<dbReference type="InParanoid" id="A0A1Y5TVY7"/>
<dbReference type="Gene3D" id="1.10.150.240">
    <property type="entry name" value="Putative phosphatase, domain 2"/>
    <property type="match status" value="1"/>
</dbReference>
<protein>
    <submittedName>
        <fullName evidence="5">6-phosphogluconate phosphatase</fullName>
        <ecNumber evidence="5">3.1.3.-</ecNumber>
    </submittedName>
</protein>
<organism evidence="5 6">
    <name type="scientific">Oceanibacterium hippocampi</name>
    <dbReference type="NCBI Taxonomy" id="745714"/>
    <lineage>
        <taxon>Bacteria</taxon>
        <taxon>Pseudomonadati</taxon>
        <taxon>Pseudomonadota</taxon>
        <taxon>Alphaproteobacteria</taxon>
        <taxon>Sneathiellales</taxon>
        <taxon>Sneathiellaceae</taxon>
        <taxon>Oceanibacterium</taxon>
    </lineage>
</organism>
<sequence>MADRDRLIIFDMDGTLVDSEPIANAVLHRALRGVGVPISYEDTVERFVGRPIRDCLRMVHELYGVPLGDEFLHDLQRETYAAYETGLRPIPHAAELLAGLAEPFCLASSSSIEKIRLSLRLTGLDGFFEARTFSAEEVARGKPAPDLFLHAAARLGFATDACIVVEDSLPGIEAGRAAGMRVLAFTGGGHVAPARLRAAGGEPFDDLRQLPVLLGR</sequence>
<accession>A0A1Y5TVY7</accession>
<dbReference type="InterPro" id="IPR006439">
    <property type="entry name" value="HAD-SF_hydro_IA"/>
</dbReference>
<dbReference type="GO" id="GO:0046872">
    <property type="term" value="F:metal ion binding"/>
    <property type="evidence" value="ECO:0007669"/>
    <property type="project" value="UniProtKB-KW"/>
</dbReference>
<dbReference type="GO" id="GO:0016787">
    <property type="term" value="F:hydrolase activity"/>
    <property type="evidence" value="ECO:0007669"/>
    <property type="project" value="UniProtKB-KW"/>
</dbReference>
<dbReference type="InterPro" id="IPR023198">
    <property type="entry name" value="PGP-like_dom2"/>
</dbReference>
<comment type="cofactor">
    <cofactor evidence="1">
        <name>Mg(2+)</name>
        <dbReference type="ChEBI" id="CHEBI:18420"/>
    </cofactor>
</comment>
<keyword evidence="4" id="KW-0460">Magnesium</keyword>
<dbReference type="FunCoup" id="A0A1Y5TVY7">
    <property type="interactions" value="1"/>
</dbReference>
<dbReference type="NCBIfam" id="TIGR01509">
    <property type="entry name" value="HAD-SF-IA-v3"/>
    <property type="match status" value="1"/>
</dbReference>
<keyword evidence="6" id="KW-1185">Reference proteome</keyword>
<evidence type="ECO:0000313" key="6">
    <source>
        <dbReference type="Proteomes" id="UP000193200"/>
    </source>
</evidence>
<evidence type="ECO:0000256" key="2">
    <source>
        <dbReference type="ARBA" id="ARBA00006171"/>
    </source>
</evidence>
<dbReference type="PANTHER" id="PTHR46193">
    <property type="entry name" value="6-PHOSPHOGLUCONATE PHOSPHATASE"/>
    <property type="match status" value="1"/>
</dbReference>
<dbReference type="Proteomes" id="UP000193200">
    <property type="component" value="Unassembled WGS sequence"/>
</dbReference>
<dbReference type="InterPro" id="IPR023214">
    <property type="entry name" value="HAD_sf"/>
</dbReference>
<comment type="similarity">
    <text evidence="2">Belongs to the HAD-like hydrolase superfamily. CbbY/CbbZ/Gph/YieH family.</text>
</comment>
<dbReference type="RefSeq" id="WP_085885040.1">
    <property type="nucleotide sequence ID" value="NZ_FWFR01000003.1"/>
</dbReference>
<dbReference type="EC" id="3.1.3.-" evidence="5"/>
<gene>
    <name evidence="5" type="primary">yieH</name>
    <name evidence="5" type="ORF">OCH7691_03731</name>
</gene>
<evidence type="ECO:0000256" key="1">
    <source>
        <dbReference type="ARBA" id="ARBA00001946"/>
    </source>
</evidence>
<keyword evidence="5" id="KW-0378">Hydrolase</keyword>
<dbReference type="SFLD" id="SFLDS00003">
    <property type="entry name" value="Haloacid_Dehalogenase"/>
    <property type="match status" value="1"/>
</dbReference>
<dbReference type="InterPro" id="IPR036412">
    <property type="entry name" value="HAD-like_sf"/>
</dbReference>